<dbReference type="InterPro" id="IPR029056">
    <property type="entry name" value="Ribokinase-like"/>
</dbReference>
<dbReference type="SUPFAM" id="SSF53613">
    <property type="entry name" value="Ribokinase-like"/>
    <property type="match status" value="1"/>
</dbReference>
<dbReference type="InterPro" id="IPR050306">
    <property type="entry name" value="PfkB_Carbo_kinase"/>
</dbReference>
<evidence type="ECO:0000313" key="10">
    <source>
        <dbReference type="Proteomes" id="UP000198546"/>
    </source>
</evidence>
<evidence type="ECO:0000256" key="1">
    <source>
        <dbReference type="ARBA" id="ARBA00010688"/>
    </source>
</evidence>
<gene>
    <name evidence="9" type="ORF">SAMN04489747_0966</name>
</gene>
<evidence type="ECO:0000259" key="8">
    <source>
        <dbReference type="Pfam" id="PF00294"/>
    </source>
</evidence>
<evidence type="ECO:0000256" key="4">
    <source>
        <dbReference type="ARBA" id="ARBA00022741"/>
    </source>
</evidence>
<name>A0A1G6UVU3_9ACTN</name>
<keyword evidence="10" id="KW-1185">Reference proteome</keyword>
<dbReference type="Proteomes" id="UP000198546">
    <property type="component" value="Chromosome i"/>
</dbReference>
<keyword evidence="4" id="KW-0547">Nucleotide-binding</keyword>
<dbReference type="OrthoDB" id="9795789at2"/>
<evidence type="ECO:0000256" key="5">
    <source>
        <dbReference type="ARBA" id="ARBA00022777"/>
    </source>
</evidence>
<dbReference type="PROSITE" id="PS00584">
    <property type="entry name" value="PFKB_KINASES_2"/>
    <property type="match status" value="1"/>
</dbReference>
<dbReference type="InterPro" id="IPR011611">
    <property type="entry name" value="PfkB_dom"/>
</dbReference>
<proteinExistence type="inferred from homology"/>
<dbReference type="PANTHER" id="PTHR43085:SF1">
    <property type="entry name" value="PSEUDOURIDINE KINASE-RELATED"/>
    <property type="match status" value="1"/>
</dbReference>
<dbReference type="GO" id="GO:0005524">
    <property type="term" value="F:ATP binding"/>
    <property type="evidence" value="ECO:0007669"/>
    <property type="project" value="UniProtKB-KW"/>
</dbReference>
<feature type="region of interest" description="Disordered" evidence="7">
    <location>
        <begin position="391"/>
        <end position="410"/>
    </location>
</feature>
<keyword evidence="2 9" id="KW-0489">Methyltransferase</keyword>
<dbReference type="InterPro" id="IPR007213">
    <property type="entry name" value="Ppm1/Ppm2/Tcmp"/>
</dbReference>
<dbReference type="CDD" id="cd01167">
    <property type="entry name" value="bac_FRK"/>
    <property type="match status" value="1"/>
</dbReference>
<keyword evidence="5" id="KW-0418">Kinase</keyword>
<dbReference type="Gene3D" id="3.40.1190.20">
    <property type="match status" value="1"/>
</dbReference>
<feature type="domain" description="Carbohydrate kinase PfkB" evidence="8">
    <location>
        <begin position="19"/>
        <end position="297"/>
    </location>
</feature>
<protein>
    <submittedName>
        <fullName evidence="9">O-Methyltransferase involved in polyketide biosynthesis</fullName>
    </submittedName>
</protein>
<feature type="region of interest" description="Disordered" evidence="7">
    <location>
        <begin position="352"/>
        <end position="386"/>
    </location>
</feature>
<dbReference type="STRING" id="675864.SAMN04489747_0966"/>
<dbReference type="PROSITE" id="PS00583">
    <property type="entry name" value="PFKB_KINASES_1"/>
    <property type="match status" value="1"/>
</dbReference>
<dbReference type="Gene3D" id="3.40.50.150">
    <property type="entry name" value="Vaccinia Virus protein VP39"/>
    <property type="match status" value="1"/>
</dbReference>
<evidence type="ECO:0000256" key="7">
    <source>
        <dbReference type="SAM" id="MobiDB-lite"/>
    </source>
</evidence>
<reference evidence="9 10" key="1">
    <citation type="submission" date="2016-10" db="EMBL/GenBank/DDBJ databases">
        <authorList>
            <person name="de Groot N.N."/>
        </authorList>
    </citation>
    <scope>NUCLEOTIDE SEQUENCE [LARGE SCALE GENOMIC DNA]</scope>
    <source>
        <strain evidence="9 10">MON 2.2</strain>
    </source>
</reference>
<keyword evidence="3 9" id="KW-0808">Transferase</keyword>
<evidence type="ECO:0000313" key="9">
    <source>
        <dbReference type="EMBL" id="SDD44796.1"/>
    </source>
</evidence>
<evidence type="ECO:0000256" key="3">
    <source>
        <dbReference type="ARBA" id="ARBA00022679"/>
    </source>
</evidence>
<dbReference type="GO" id="GO:0032259">
    <property type="term" value="P:methylation"/>
    <property type="evidence" value="ECO:0007669"/>
    <property type="project" value="UniProtKB-KW"/>
</dbReference>
<organism evidence="9 10">
    <name type="scientific">Auraticoccus monumenti</name>
    <dbReference type="NCBI Taxonomy" id="675864"/>
    <lineage>
        <taxon>Bacteria</taxon>
        <taxon>Bacillati</taxon>
        <taxon>Actinomycetota</taxon>
        <taxon>Actinomycetes</taxon>
        <taxon>Propionibacteriales</taxon>
        <taxon>Propionibacteriaceae</taxon>
        <taxon>Auraticoccus</taxon>
    </lineage>
</organism>
<dbReference type="AlphaFoldDB" id="A0A1G6UVU3"/>
<dbReference type="GO" id="GO:0016301">
    <property type="term" value="F:kinase activity"/>
    <property type="evidence" value="ECO:0007669"/>
    <property type="project" value="UniProtKB-KW"/>
</dbReference>
<dbReference type="SUPFAM" id="SSF53335">
    <property type="entry name" value="S-adenosyl-L-methionine-dependent methyltransferases"/>
    <property type="match status" value="1"/>
</dbReference>
<dbReference type="RefSeq" id="WP_090591160.1">
    <property type="nucleotide sequence ID" value="NZ_LT629688.1"/>
</dbReference>
<evidence type="ECO:0000256" key="2">
    <source>
        <dbReference type="ARBA" id="ARBA00022603"/>
    </source>
</evidence>
<keyword evidence="6" id="KW-0067">ATP-binding</keyword>
<sequence>MAPAAPTAFVVGEALVDVVDAGGRRRAHPGGSPLNVACGLARLGVPTRLRTSLGDDADGALVRAHLSAAGVDLDPASVGEQQRTSTSVASIRGDRAAEYDFDVEWEPDVVVVPATSLVVHTGSIASVLRPGADAVHAALRQAPPSALVTFDPNTRPGVTPDRDDVLATVERLLPLVDVLKLSEEDAAWLYPGRSPEEVLRHHLSRGVGVAAMTLGPRGCLVATDSEWVEVGSAATTVVDTIGAGDAFMSGLLFALLSRGLTAAVRSRTLTGADVRALARAATTSAALTVARAGARPPTLEELLDATTVSADVEGPSVVETGCSAEPGPARSGSSGARAAVCPVARLMVSAPAHDERPPLVPSPEARSAPPTGRPRRAGQPVGDHLRPQVVMAAGDPRGPRGHGTGSLPRGGAAAYVRVVDERVRTRLTAEQATMLGTLVGRARDARSAHPWLGDEAASEVVDRVAPEDLAWVGVDDDLALSIAVRAQLLDRWCRSFLHAHPDALVLHLACGLDTRWERLRPGPSVDWYDVDQAGVMELRERLLPAHHAGQHALVADVTTTGWLAGLPTGRPTLVVAEGLTMYLRPEAGGALLARLVDRLGVGAGPGGVMVFDAYSALGVRLARLNPVVRRSGARLRWGVDDPLTLEPLGLTLLEDLQLGDVLGPGIRARMSPRMRLRLRTALAVPAFRTMGRLLRYRF</sequence>
<dbReference type="GO" id="GO:0008168">
    <property type="term" value="F:methyltransferase activity"/>
    <property type="evidence" value="ECO:0007669"/>
    <property type="project" value="UniProtKB-KW"/>
</dbReference>
<dbReference type="EMBL" id="LT629688">
    <property type="protein sequence ID" value="SDD44796.1"/>
    <property type="molecule type" value="Genomic_DNA"/>
</dbReference>
<dbReference type="InterPro" id="IPR002173">
    <property type="entry name" value="Carboh/pur_kinase_PfkB_CS"/>
</dbReference>
<evidence type="ECO:0000256" key="6">
    <source>
        <dbReference type="ARBA" id="ARBA00022840"/>
    </source>
</evidence>
<dbReference type="Pfam" id="PF00294">
    <property type="entry name" value="PfkB"/>
    <property type="match status" value="1"/>
</dbReference>
<comment type="similarity">
    <text evidence="1">Belongs to the carbohydrate kinase PfkB family.</text>
</comment>
<dbReference type="Pfam" id="PF04072">
    <property type="entry name" value="LCM"/>
    <property type="match status" value="1"/>
</dbReference>
<accession>A0A1G6UVU3</accession>
<dbReference type="PANTHER" id="PTHR43085">
    <property type="entry name" value="HEXOKINASE FAMILY MEMBER"/>
    <property type="match status" value="1"/>
</dbReference>
<dbReference type="InterPro" id="IPR029063">
    <property type="entry name" value="SAM-dependent_MTases_sf"/>
</dbReference>